<dbReference type="AlphaFoldDB" id="A0A3E1Y595"/>
<sequence>MVTQSTEKKFFKSMGYLLSVSGIKVKSFKKQLNNCIMKNVIKIGFFALSFGLFAVACGGGKSEGGDSTAVSSTPIDSATQQVAPPADSLAKVDTTAKPADTTAAHH</sequence>
<organism evidence="2 3">
    <name type="scientific">Chitinophaga silvatica</name>
    <dbReference type="NCBI Taxonomy" id="2282649"/>
    <lineage>
        <taxon>Bacteria</taxon>
        <taxon>Pseudomonadati</taxon>
        <taxon>Bacteroidota</taxon>
        <taxon>Chitinophagia</taxon>
        <taxon>Chitinophagales</taxon>
        <taxon>Chitinophagaceae</taxon>
        <taxon>Chitinophaga</taxon>
    </lineage>
</organism>
<protein>
    <submittedName>
        <fullName evidence="2">Uncharacterized protein</fullName>
    </submittedName>
</protein>
<keyword evidence="3" id="KW-1185">Reference proteome</keyword>
<feature type="region of interest" description="Disordered" evidence="1">
    <location>
        <begin position="61"/>
        <end position="106"/>
    </location>
</feature>
<comment type="caution">
    <text evidence="2">The sequence shown here is derived from an EMBL/GenBank/DDBJ whole genome shotgun (WGS) entry which is preliminary data.</text>
</comment>
<dbReference type="Proteomes" id="UP000260644">
    <property type="component" value="Unassembled WGS sequence"/>
</dbReference>
<name>A0A3E1Y595_9BACT</name>
<dbReference type="EMBL" id="QPMM01000012">
    <property type="protein sequence ID" value="RFS19816.1"/>
    <property type="molecule type" value="Genomic_DNA"/>
</dbReference>
<reference evidence="2 3" key="1">
    <citation type="submission" date="2018-07" db="EMBL/GenBank/DDBJ databases">
        <title>Chitinophaga K2CV101002-2 sp. nov., isolated from a monsoon evergreen broad-leaved forest soil.</title>
        <authorList>
            <person name="Lv Y."/>
        </authorList>
    </citation>
    <scope>NUCLEOTIDE SEQUENCE [LARGE SCALE GENOMIC DNA]</scope>
    <source>
        <strain evidence="2 3">GDMCC 1.1288</strain>
    </source>
</reference>
<feature type="compositionally biased region" description="Polar residues" evidence="1">
    <location>
        <begin position="68"/>
        <end position="82"/>
    </location>
</feature>
<proteinExistence type="predicted"/>
<evidence type="ECO:0000313" key="3">
    <source>
        <dbReference type="Proteomes" id="UP000260644"/>
    </source>
</evidence>
<evidence type="ECO:0000313" key="2">
    <source>
        <dbReference type="EMBL" id="RFS19816.1"/>
    </source>
</evidence>
<evidence type="ECO:0000256" key="1">
    <source>
        <dbReference type="SAM" id="MobiDB-lite"/>
    </source>
</evidence>
<gene>
    <name evidence="2" type="ORF">DVR12_22230</name>
</gene>
<accession>A0A3E1Y595</accession>
<feature type="compositionally biased region" description="Low complexity" evidence="1">
    <location>
        <begin position="91"/>
        <end position="106"/>
    </location>
</feature>